<dbReference type="RefSeq" id="WP_369185287.1">
    <property type="nucleotide sequence ID" value="NZ_CP163445.1"/>
</dbReference>
<evidence type="ECO:0000313" key="1">
    <source>
        <dbReference type="EMBL" id="XDQ83096.1"/>
    </source>
</evidence>
<proteinExistence type="predicted"/>
<dbReference type="AlphaFoldDB" id="A0AB39TVC0"/>
<name>A0AB39TVC0_9ACTN</name>
<dbReference type="InterPro" id="IPR036220">
    <property type="entry name" value="UDP-Glc/GDP-Man_DH_C_sf"/>
</dbReference>
<sequence>MENARRSYPQLDYADDPTQAATGAGLLLHLTDWPQYSDTDPVDLARHIAVPKVIDARGTLNAERWRAAGWTFRALGRP</sequence>
<gene>
    <name evidence="1" type="ORF">AB2U05_33610</name>
</gene>
<dbReference type="Gene3D" id="3.40.50.720">
    <property type="entry name" value="NAD(P)-binding Rossmann-like Domain"/>
    <property type="match status" value="1"/>
</dbReference>
<organism evidence="1">
    <name type="scientific">Streptomyces sp. Y1</name>
    <dbReference type="NCBI Taxonomy" id="3238634"/>
    <lineage>
        <taxon>Bacteria</taxon>
        <taxon>Bacillati</taxon>
        <taxon>Actinomycetota</taxon>
        <taxon>Actinomycetes</taxon>
        <taxon>Kitasatosporales</taxon>
        <taxon>Streptomycetaceae</taxon>
        <taxon>Streptomyces</taxon>
    </lineage>
</organism>
<evidence type="ECO:0008006" key="2">
    <source>
        <dbReference type="Google" id="ProtNLM"/>
    </source>
</evidence>
<dbReference type="SUPFAM" id="SSF52413">
    <property type="entry name" value="UDP-glucose/GDP-mannose dehydrogenase C-terminal domain"/>
    <property type="match status" value="1"/>
</dbReference>
<reference evidence="1" key="1">
    <citation type="submission" date="2024-07" db="EMBL/GenBank/DDBJ databases">
        <authorList>
            <person name="Yu S.T."/>
        </authorList>
    </citation>
    <scope>NUCLEOTIDE SEQUENCE</scope>
    <source>
        <strain evidence="1">Y1</strain>
    </source>
</reference>
<dbReference type="EMBL" id="CP163445">
    <property type="protein sequence ID" value="XDQ83096.1"/>
    <property type="molecule type" value="Genomic_DNA"/>
</dbReference>
<protein>
    <recommendedName>
        <fullName evidence="2">UDP-glucose/GDP-mannose dehydrogenase C-terminal domain-containing protein</fullName>
    </recommendedName>
</protein>
<accession>A0AB39TVC0</accession>